<dbReference type="EMBL" id="JACGWJ010000011">
    <property type="protein sequence ID" value="KAL0386891.1"/>
    <property type="molecule type" value="Genomic_DNA"/>
</dbReference>
<dbReference type="AlphaFoldDB" id="A0AAW2S595"/>
<reference evidence="4" key="2">
    <citation type="journal article" date="2024" name="Plant">
        <title>Genomic evolution and insights into agronomic trait innovations of Sesamum species.</title>
        <authorList>
            <person name="Miao H."/>
            <person name="Wang L."/>
            <person name="Qu L."/>
            <person name="Liu H."/>
            <person name="Sun Y."/>
            <person name="Le M."/>
            <person name="Wang Q."/>
            <person name="Wei S."/>
            <person name="Zheng Y."/>
            <person name="Lin W."/>
            <person name="Duan Y."/>
            <person name="Cao H."/>
            <person name="Xiong S."/>
            <person name="Wang X."/>
            <person name="Wei L."/>
            <person name="Li C."/>
            <person name="Ma Q."/>
            <person name="Ju M."/>
            <person name="Zhao R."/>
            <person name="Li G."/>
            <person name="Mu C."/>
            <person name="Tian Q."/>
            <person name="Mei H."/>
            <person name="Zhang T."/>
            <person name="Gao T."/>
            <person name="Zhang H."/>
        </authorList>
    </citation>
    <scope>NUCLEOTIDE SEQUENCE</scope>
    <source>
        <strain evidence="4">G02</strain>
    </source>
</reference>
<dbReference type="Gene3D" id="2.40.50.140">
    <property type="entry name" value="Nucleic acid-binding proteins"/>
    <property type="match status" value="1"/>
</dbReference>
<dbReference type="InterPro" id="IPR002059">
    <property type="entry name" value="CSP_DNA-bd"/>
</dbReference>
<dbReference type="GO" id="GO:0003676">
    <property type="term" value="F:nucleic acid binding"/>
    <property type="evidence" value="ECO:0007669"/>
    <property type="project" value="InterPro"/>
</dbReference>
<dbReference type="InterPro" id="IPR019844">
    <property type="entry name" value="CSD_CS"/>
</dbReference>
<organism evidence="4">
    <name type="scientific">Sesamum radiatum</name>
    <name type="common">Black benniseed</name>
    <dbReference type="NCBI Taxonomy" id="300843"/>
    <lineage>
        <taxon>Eukaryota</taxon>
        <taxon>Viridiplantae</taxon>
        <taxon>Streptophyta</taxon>
        <taxon>Embryophyta</taxon>
        <taxon>Tracheophyta</taxon>
        <taxon>Spermatophyta</taxon>
        <taxon>Magnoliopsida</taxon>
        <taxon>eudicotyledons</taxon>
        <taxon>Gunneridae</taxon>
        <taxon>Pentapetalae</taxon>
        <taxon>asterids</taxon>
        <taxon>lamiids</taxon>
        <taxon>Lamiales</taxon>
        <taxon>Pedaliaceae</taxon>
        <taxon>Sesamum</taxon>
    </lineage>
</organism>
<keyword evidence="2" id="KW-1133">Transmembrane helix</keyword>
<evidence type="ECO:0000256" key="2">
    <source>
        <dbReference type="SAM" id="Phobius"/>
    </source>
</evidence>
<name>A0AAW2S595_SESRA</name>
<evidence type="ECO:0000313" key="4">
    <source>
        <dbReference type="EMBL" id="KAL0386891.1"/>
    </source>
</evidence>
<protein>
    <submittedName>
        <fullName evidence="4">Glycine-rich protein 2</fullName>
    </submittedName>
</protein>
<keyword evidence="2" id="KW-0472">Membrane</keyword>
<dbReference type="InterPro" id="IPR012340">
    <property type="entry name" value="NA-bd_OB-fold"/>
</dbReference>
<dbReference type="Pfam" id="PF00313">
    <property type="entry name" value="CSD"/>
    <property type="match status" value="1"/>
</dbReference>
<feature type="transmembrane region" description="Helical" evidence="2">
    <location>
        <begin position="205"/>
        <end position="226"/>
    </location>
</feature>
<keyword evidence="2" id="KW-0812">Transmembrane</keyword>
<dbReference type="SUPFAM" id="SSF50249">
    <property type="entry name" value="Nucleic acid-binding proteins"/>
    <property type="match status" value="1"/>
</dbReference>
<dbReference type="PROSITE" id="PS51857">
    <property type="entry name" value="CSD_2"/>
    <property type="match status" value="1"/>
</dbReference>
<dbReference type="SMART" id="SM00357">
    <property type="entry name" value="CSP"/>
    <property type="match status" value="1"/>
</dbReference>
<sequence length="228" mass="24137">MADSDVKRGIVKWFHDQKGFGFITPDDGSEDIFVHQSAIKSEGFRSLGEGEAVEFVVELSDDGRLKAANVTGPDGAPVQGSTRGSYGGRGSGGGGGGGFNEVAGVAAVLTEAGATAEVDTEAVADTEEVEADMEEVEGVAVLSVVKQGIWPGNVLRVAVEVVEDTAAAEAVVVVVISVGKKVTLLATARTRTAELHCWRDGCLHVYQMFVMFYRLGYVVLLLKVFLRW</sequence>
<gene>
    <name evidence="4" type="ORF">Sradi_2570900</name>
</gene>
<reference evidence="4" key="1">
    <citation type="submission" date="2020-06" db="EMBL/GenBank/DDBJ databases">
        <authorList>
            <person name="Li T."/>
            <person name="Hu X."/>
            <person name="Zhang T."/>
            <person name="Song X."/>
            <person name="Zhang H."/>
            <person name="Dai N."/>
            <person name="Sheng W."/>
            <person name="Hou X."/>
            <person name="Wei L."/>
        </authorList>
    </citation>
    <scope>NUCLEOTIDE SEQUENCE</scope>
    <source>
        <strain evidence="4">G02</strain>
        <tissue evidence="4">Leaf</tissue>
    </source>
</reference>
<feature type="domain" description="CSD" evidence="3">
    <location>
        <begin position="6"/>
        <end position="72"/>
    </location>
</feature>
<comment type="caution">
    <text evidence="4">The sequence shown here is derived from an EMBL/GenBank/DDBJ whole genome shotgun (WGS) entry which is preliminary data.</text>
</comment>
<dbReference type="CDD" id="cd04458">
    <property type="entry name" value="CSP_CDS"/>
    <property type="match status" value="1"/>
</dbReference>
<proteinExistence type="predicted"/>
<evidence type="ECO:0000256" key="1">
    <source>
        <dbReference type="SAM" id="MobiDB-lite"/>
    </source>
</evidence>
<dbReference type="InterPro" id="IPR011129">
    <property type="entry name" value="CSD"/>
</dbReference>
<accession>A0AAW2S595</accession>
<dbReference type="PANTHER" id="PTHR46565:SF20">
    <property type="entry name" value="COLD SHOCK DOMAIN-CONTAINING PROTEIN 4"/>
    <property type="match status" value="1"/>
</dbReference>
<dbReference type="PROSITE" id="PS00352">
    <property type="entry name" value="CSD_1"/>
    <property type="match status" value="1"/>
</dbReference>
<dbReference type="PRINTS" id="PR00050">
    <property type="entry name" value="COLDSHOCK"/>
</dbReference>
<dbReference type="PANTHER" id="PTHR46565">
    <property type="entry name" value="COLD SHOCK DOMAIN PROTEIN 2"/>
    <property type="match status" value="1"/>
</dbReference>
<feature type="region of interest" description="Disordered" evidence="1">
    <location>
        <begin position="68"/>
        <end position="93"/>
    </location>
</feature>
<evidence type="ECO:0000259" key="3">
    <source>
        <dbReference type="PROSITE" id="PS51857"/>
    </source>
</evidence>